<evidence type="ECO:0000313" key="1">
    <source>
        <dbReference type="Proteomes" id="UP000887578"/>
    </source>
</evidence>
<dbReference type="AlphaFoldDB" id="A0A914PQZ2"/>
<accession>A0A914PQZ2</accession>
<reference evidence="2" key="1">
    <citation type="submission" date="2022-11" db="UniProtKB">
        <authorList>
            <consortium name="WormBaseParasite"/>
        </authorList>
    </citation>
    <scope>IDENTIFICATION</scope>
</reference>
<keyword evidence="1" id="KW-1185">Reference proteome</keyword>
<sequence>MHAAIAINRTWISFSLMKGTSVWDKFGQKLTWLLPLIPLIVLSPRFGGTVKVYYTANKDISGMYNEPFVKAQLSFLLRLQILL</sequence>
<proteinExistence type="predicted"/>
<dbReference type="Proteomes" id="UP000887578">
    <property type="component" value="Unplaced"/>
</dbReference>
<evidence type="ECO:0000313" key="2">
    <source>
        <dbReference type="WBParaSite" id="PDA_v2.g20531.t1"/>
    </source>
</evidence>
<name>A0A914PQZ2_9BILA</name>
<organism evidence="1 2">
    <name type="scientific">Panagrolaimus davidi</name>
    <dbReference type="NCBI Taxonomy" id="227884"/>
    <lineage>
        <taxon>Eukaryota</taxon>
        <taxon>Metazoa</taxon>
        <taxon>Ecdysozoa</taxon>
        <taxon>Nematoda</taxon>
        <taxon>Chromadorea</taxon>
        <taxon>Rhabditida</taxon>
        <taxon>Tylenchina</taxon>
        <taxon>Panagrolaimomorpha</taxon>
        <taxon>Panagrolaimoidea</taxon>
        <taxon>Panagrolaimidae</taxon>
        <taxon>Panagrolaimus</taxon>
    </lineage>
</organism>
<dbReference type="WBParaSite" id="PDA_v2.g20531.t1">
    <property type="protein sequence ID" value="PDA_v2.g20531.t1"/>
    <property type="gene ID" value="PDA_v2.g20531"/>
</dbReference>
<protein>
    <submittedName>
        <fullName evidence="2">Uncharacterized protein</fullName>
    </submittedName>
</protein>